<sequence length="243" mass="26878">MERRSFIKAGLVLATTGTAASVFKPAGAAEKIYNGGKLWRAKETLPPTPADPTKKMYLNQREYELVTAIFDRLIPADELSISASQAGCVVFIDNQLAGSYGKASWRYNTGPFEKGTDSQGNQSPLTPAEIYRHGLSELDTHCKSLTGKSFTDLDDAAKDHYLEQMEANNFSYPSISGKELFSQFLTNVQEGFLADPVYGGNRNMVGWRMIGFPGARYDYRDYAPLKGQKLNIEPISIIQLLKA</sequence>
<proteinExistence type="predicted"/>
<dbReference type="EMBL" id="VWXF01000004">
    <property type="protein sequence ID" value="NIF22336.1"/>
    <property type="molecule type" value="Genomic_DNA"/>
</dbReference>
<dbReference type="Pfam" id="PF13618">
    <property type="entry name" value="Gluconate_2-dh3"/>
    <property type="match status" value="1"/>
</dbReference>
<dbReference type="Proteomes" id="UP001515683">
    <property type="component" value="Unassembled WGS sequence"/>
</dbReference>
<gene>
    <name evidence="1" type="ORF">F3J40_12095</name>
</gene>
<protein>
    <submittedName>
        <fullName evidence="1">Gluconate 2-dehydrogenase subunit 3 family protein</fullName>
    </submittedName>
</protein>
<accession>A0ABX0RAE6</accession>
<organism evidence="1 2">
    <name type="scientific">Candidatus Pantoea multigeneris</name>
    <dbReference type="NCBI Taxonomy" id="2608357"/>
    <lineage>
        <taxon>Bacteria</taxon>
        <taxon>Pseudomonadati</taxon>
        <taxon>Pseudomonadota</taxon>
        <taxon>Gammaproteobacteria</taxon>
        <taxon>Enterobacterales</taxon>
        <taxon>Erwiniaceae</taxon>
        <taxon>Pantoea</taxon>
    </lineage>
</organism>
<keyword evidence="2" id="KW-1185">Reference proteome</keyword>
<comment type="caution">
    <text evidence="1">The sequence shown here is derived from an EMBL/GenBank/DDBJ whole genome shotgun (WGS) entry which is preliminary data.</text>
</comment>
<dbReference type="RefSeq" id="WP_167014925.1">
    <property type="nucleotide sequence ID" value="NZ_VWXF01000004.1"/>
</dbReference>
<evidence type="ECO:0000313" key="1">
    <source>
        <dbReference type="EMBL" id="NIF22336.1"/>
    </source>
</evidence>
<dbReference type="InterPro" id="IPR027056">
    <property type="entry name" value="Gluconate_2DH_su3"/>
</dbReference>
<reference evidence="1 2" key="1">
    <citation type="journal article" date="2019" name="bioRxiv">
        <title>Bacteria contribute to plant secondary compound degradation in a generalist herbivore system.</title>
        <authorList>
            <person name="Francoeur C.B."/>
            <person name="Khadempour L."/>
            <person name="Moreira-Soto R.D."/>
            <person name="Gotting K."/>
            <person name="Book A.J."/>
            <person name="Pinto-Tomas A.A."/>
            <person name="Keefover-Ring K."/>
            <person name="Currie C.R."/>
        </authorList>
    </citation>
    <scope>NUCLEOTIDE SEQUENCE [LARGE SCALE GENOMIC DNA]</scope>
    <source>
        <strain evidence="1">Acro-835</strain>
    </source>
</reference>
<evidence type="ECO:0000313" key="2">
    <source>
        <dbReference type="Proteomes" id="UP001515683"/>
    </source>
</evidence>
<name>A0ABX0RAE6_9GAMM</name>